<proteinExistence type="predicted"/>
<feature type="compositionally biased region" description="Acidic residues" evidence="1">
    <location>
        <begin position="255"/>
        <end position="266"/>
    </location>
</feature>
<accession>A0ABR3ZPF5</accession>
<dbReference type="PANTHER" id="PTHR21354:SF0">
    <property type="entry name" value="ZINC FINGER PROTEIN 511"/>
    <property type="match status" value="1"/>
</dbReference>
<evidence type="ECO:0000256" key="1">
    <source>
        <dbReference type="SAM" id="MobiDB-lite"/>
    </source>
</evidence>
<keyword evidence="4" id="KW-1185">Reference proteome</keyword>
<evidence type="ECO:0000259" key="2">
    <source>
        <dbReference type="PROSITE" id="PS00028"/>
    </source>
</evidence>
<dbReference type="InterPro" id="IPR013087">
    <property type="entry name" value="Znf_C2H2_type"/>
</dbReference>
<dbReference type="PROSITE" id="PS00028">
    <property type="entry name" value="ZINC_FINGER_C2H2_1"/>
    <property type="match status" value="1"/>
</dbReference>
<dbReference type="EMBL" id="JAWCUI010000004">
    <property type="protein sequence ID" value="KAL1902575.1"/>
    <property type="molecule type" value="Genomic_DNA"/>
</dbReference>
<organism evidence="3 4">
    <name type="scientific">Sporothrix stenoceras</name>
    <dbReference type="NCBI Taxonomy" id="5173"/>
    <lineage>
        <taxon>Eukaryota</taxon>
        <taxon>Fungi</taxon>
        <taxon>Dikarya</taxon>
        <taxon>Ascomycota</taxon>
        <taxon>Pezizomycotina</taxon>
        <taxon>Sordariomycetes</taxon>
        <taxon>Sordariomycetidae</taxon>
        <taxon>Ophiostomatales</taxon>
        <taxon>Ophiostomataceae</taxon>
        <taxon>Sporothrix</taxon>
    </lineage>
</organism>
<reference evidence="3 4" key="1">
    <citation type="journal article" date="2024" name="IMA Fungus">
        <title>IMA Genome - F19 : A genome assembly and annotation guide to empower mycologists, including annotated draft genome sequences of Ceratocystis pirilliformis, Diaporthe australafricana, Fusarium ophioides, Paecilomyces lecythidis, and Sporothrix stenoceras.</title>
        <authorList>
            <person name="Aylward J."/>
            <person name="Wilson A.M."/>
            <person name="Visagie C.M."/>
            <person name="Spraker J."/>
            <person name="Barnes I."/>
            <person name="Buitendag C."/>
            <person name="Ceriani C."/>
            <person name="Del Mar Angel L."/>
            <person name="du Plessis D."/>
            <person name="Fuchs T."/>
            <person name="Gasser K."/>
            <person name="Kramer D."/>
            <person name="Li W."/>
            <person name="Munsamy K."/>
            <person name="Piso A."/>
            <person name="Price J.L."/>
            <person name="Sonnekus B."/>
            <person name="Thomas C."/>
            <person name="van der Nest A."/>
            <person name="van Dijk A."/>
            <person name="van Heerden A."/>
            <person name="van Vuuren N."/>
            <person name="Yilmaz N."/>
            <person name="Duong T.A."/>
            <person name="van der Merwe N.A."/>
            <person name="Wingfield M.J."/>
            <person name="Wingfield B.D."/>
        </authorList>
    </citation>
    <scope>NUCLEOTIDE SEQUENCE [LARGE SCALE GENOMIC DNA]</scope>
    <source>
        <strain evidence="3 4">CMW 5346</strain>
    </source>
</reference>
<comment type="caution">
    <text evidence="3">The sequence shown here is derived from an EMBL/GenBank/DDBJ whole genome shotgun (WGS) entry which is preliminary data.</text>
</comment>
<evidence type="ECO:0000313" key="4">
    <source>
        <dbReference type="Proteomes" id="UP001583186"/>
    </source>
</evidence>
<protein>
    <recommendedName>
        <fullName evidence="2">C2H2-type domain-containing protein</fullName>
    </recommendedName>
</protein>
<dbReference type="Proteomes" id="UP001583186">
    <property type="component" value="Unassembled WGS sequence"/>
</dbReference>
<evidence type="ECO:0000313" key="3">
    <source>
        <dbReference type="EMBL" id="KAL1902575.1"/>
    </source>
</evidence>
<name>A0ABR3ZPF5_9PEZI</name>
<sequence>MKRSREPEEPPPSPPPISDSYLDIGDSASSSGVCSIVVPDSHGARGPPDEQPRAKIVGLSLDPDSDYDDNEDGDSNTAVDGIGKADPAAMSCLLHRERMDFPTYDAYEAHYTKEHLNRCIECRRNFPSPLYLSLHGDEWHDPFVAVKRDKGEHTYACFVEGCERKCGSSDKRRRHLIDKHSFPRNFFFSITQYGIDGRQSLLIDDGRRSHHHRRQSSTSTVTKKDIMRRRAASINMTGTEASPPPTAATKPATSDNDDDEDDDSDEEEKKTPPKVNTPKAAAEKNGRPKEAPKPKPKEVQDVDMDDLTGAMSSMTFIPRSVRFGRGGKSGFVRR</sequence>
<dbReference type="PANTHER" id="PTHR21354">
    <property type="entry name" value="ZINC FINGER PROTEIN 511"/>
    <property type="match status" value="1"/>
</dbReference>
<feature type="compositionally biased region" description="Basic and acidic residues" evidence="1">
    <location>
        <begin position="281"/>
        <end position="300"/>
    </location>
</feature>
<feature type="compositionally biased region" description="Acidic residues" evidence="1">
    <location>
        <begin position="63"/>
        <end position="74"/>
    </location>
</feature>
<gene>
    <name evidence="3" type="ORF">Sste5346_001017</name>
</gene>
<dbReference type="InterPro" id="IPR039258">
    <property type="entry name" value="ZNF511"/>
</dbReference>
<feature type="region of interest" description="Disordered" evidence="1">
    <location>
        <begin position="1"/>
        <end position="82"/>
    </location>
</feature>
<feature type="domain" description="C2H2-type" evidence="2">
    <location>
        <begin position="119"/>
        <end position="140"/>
    </location>
</feature>
<feature type="region of interest" description="Disordered" evidence="1">
    <location>
        <begin position="204"/>
        <end position="313"/>
    </location>
</feature>